<protein>
    <recommendedName>
        <fullName evidence="3">HPt domain-containing protein</fullName>
    </recommendedName>
</protein>
<accession>A0ABT8JXH1</accession>
<keyword evidence="5" id="KW-1185">Reference proteome</keyword>
<dbReference type="RefSeq" id="WP_301224606.1">
    <property type="nucleotide sequence ID" value="NZ_JAROCG010000001.1"/>
</dbReference>
<gene>
    <name evidence="4" type="ORF">P5G52_03180</name>
</gene>
<organism evidence="4 5">
    <name type="scientific">Arthrobacter burdickii</name>
    <dbReference type="NCBI Taxonomy" id="3035920"/>
    <lineage>
        <taxon>Bacteria</taxon>
        <taxon>Bacillati</taxon>
        <taxon>Actinomycetota</taxon>
        <taxon>Actinomycetes</taxon>
        <taxon>Micrococcales</taxon>
        <taxon>Micrococcaceae</taxon>
        <taxon>Arthrobacter</taxon>
    </lineage>
</organism>
<dbReference type="InterPro" id="IPR036641">
    <property type="entry name" value="HPT_dom_sf"/>
</dbReference>
<feature type="compositionally biased region" description="Polar residues" evidence="2">
    <location>
        <begin position="1"/>
        <end position="28"/>
    </location>
</feature>
<proteinExistence type="predicted"/>
<name>A0ABT8JXH1_9MICC</name>
<sequence>MTTIGLPSVPSGSQTGVRQPGQTATDRTPVQLPVLDPRILDGLGTELSSQACAVRFAELFGEMLPQRIRAVEAALAARDADAAVVALLSLKASASMVGALRLVEASSSALELLDEPSEHPALAVRLQRLGTEFQSALGGIIR</sequence>
<reference evidence="4" key="1">
    <citation type="submission" date="2023-06" db="EMBL/GenBank/DDBJ databases">
        <title>MT1 and MT2 Draft Genomes of Novel Species.</title>
        <authorList>
            <person name="Venkateswaran K."/>
        </authorList>
    </citation>
    <scope>NUCLEOTIDE SEQUENCE</scope>
    <source>
        <strain evidence="4">IIF3SC-B10</strain>
    </source>
</reference>
<dbReference type="Proteomes" id="UP001174209">
    <property type="component" value="Unassembled WGS sequence"/>
</dbReference>
<dbReference type="Gene3D" id="1.20.120.160">
    <property type="entry name" value="HPT domain"/>
    <property type="match status" value="1"/>
</dbReference>
<comment type="caution">
    <text evidence="1">Lacks conserved residue(s) required for the propagation of feature annotation.</text>
</comment>
<evidence type="ECO:0000256" key="1">
    <source>
        <dbReference type="PROSITE-ProRule" id="PRU00110"/>
    </source>
</evidence>
<comment type="caution">
    <text evidence="4">The sequence shown here is derived from an EMBL/GenBank/DDBJ whole genome shotgun (WGS) entry which is preliminary data.</text>
</comment>
<dbReference type="InterPro" id="IPR008207">
    <property type="entry name" value="Sig_transdc_His_kin_Hpt_dom"/>
</dbReference>
<evidence type="ECO:0000313" key="4">
    <source>
        <dbReference type="EMBL" id="MDN4609860.1"/>
    </source>
</evidence>
<evidence type="ECO:0000256" key="2">
    <source>
        <dbReference type="SAM" id="MobiDB-lite"/>
    </source>
</evidence>
<dbReference type="EMBL" id="JAROCG010000001">
    <property type="protein sequence ID" value="MDN4609860.1"/>
    <property type="molecule type" value="Genomic_DNA"/>
</dbReference>
<evidence type="ECO:0000259" key="3">
    <source>
        <dbReference type="PROSITE" id="PS50894"/>
    </source>
</evidence>
<evidence type="ECO:0000313" key="5">
    <source>
        <dbReference type="Proteomes" id="UP001174209"/>
    </source>
</evidence>
<dbReference type="PROSITE" id="PS50894">
    <property type="entry name" value="HPT"/>
    <property type="match status" value="1"/>
</dbReference>
<feature type="domain" description="HPt" evidence="3">
    <location>
        <begin position="49"/>
        <end position="142"/>
    </location>
</feature>
<feature type="region of interest" description="Disordered" evidence="2">
    <location>
        <begin position="1"/>
        <end position="30"/>
    </location>
</feature>
<dbReference type="SUPFAM" id="SSF47226">
    <property type="entry name" value="Histidine-containing phosphotransfer domain, HPT domain"/>
    <property type="match status" value="1"/>
</dbReference>